<evidence type="ECO:0000256" key="4">
    <source>
        <dbReference type="ARBA" id="ARBA00022989"/>
    </source>
</evidence>
<feature type="transmembrane region" description="Helical" evidence="6">
    <location>
        <begin position="367"/>
        <end position="392"/>
    </location>
</feature>
<dbReference type="AlphaFoldDB" id="A0A511DLG2"/>
<feature type="transmembrane region" description="Helical" evidence="6">
    <location>
        <begin position="167"/>
        <end position="187"/>
    </location>
</feature>
<dbReference type="OrthoDB" id="4368225at2"/>
<reference evidence="7 8" key="1">
    <citation type="submission" date="2019-07" db="EMBL/GenBank/DDBJ databases">
        <title>Whole genome shotgun sequence of Pseudonocardia sulfidoxydans NBRC 16205.</title>
        <authorList>
            <person name="Hosoyama A."/>
            <person name="Uohara A."/>
            <person name="Ohji S."/>
            <person name="Ichikawa N."/>
        </authorList>
    </citation>
    <scope>NUCLEOTIDE SEQUENCE [LARGE SCALE GENOMIC DNA]</scope>
    <source>
        <strain evidence="7 8">NBRC 16205</strain>
    </source>
</reference>
<dbReference type="GO" id="GO:0005886">
    <property type="term" value="C:plasma membrane"/>
    <property type="evidence" value="ECO:0007669"/>
    <property type="project" value="UniProtKB-SubCell"/>
</dbReference>
<accession>A0A511DLG2</accession>
<organism evidence="7 8">
    <name type="scientific">Pseudonocardia sulfidoxydans NBRC 16205</name>
    <dbReference type="NCBI Taxonomy" id="1223511"/>
    <lineage>
        <taxon>Bacteria</taxon>
        <taxon>Bacillati</taxon>
        <taxon>Actinomycetota</taxon>
        <taxon>Actinomycetes</taxon>
        <taxon>Pseudonocardiales</taxon>
        <taxon>Pseudonocardiaceae</taxon>
        <taxon>Pseudonocardia</taxon>
    </lineage>
</organism>
<dbReference type="Pfam" id="PF07690">
    <property type="entry name" value="MFS_1"/>
    <property type="match status" value="1"/>
</dbReference>
<dbReference type="InterPro" id="IPR036259">
    <property type="entry name" value="MFS_trans_sf"/>
</dbReference>
<feature type="transmembrane region" description="Helical" evidence="6">
    <location>
        <begin position="12"/>
        <end position="36"/>
    </location>
</feature>
<dbReference type="PANTHER" id="PTHR23513">
    <property type="entry name" value="INTEGRAL MEMBRANE EFFLUX PROTEIN-RELATED"/>
    <property type="match status" value="1"/>
</dbReference>
<comment type="subcellular location">
    <subcellularLocation>
        <location evidence="1">Cell membrane</location>
        <topology evidence="1">Multi-pass membrane protein</topology>
    </subcellularLocation>
</comment>
<dbReference type="InterPro" id="IPR011701">
    <property type="entry name" value="MFS"/>
</dbReference>
<evidence type="ECO:0000256" key="5">
    <source>
        <dbReference type="ARBA" id="ARBA00023136"/>
    </source>
</evidence>
<keyword evidence="5 6" id="KW-0472">Membrane</keyword>
<dbReference type="CDD" id="cd06173">
    <property type="entry name" value="MFS_MefA_like"/>
    <property type="match status" value="1"/>
</dbReference>
<feature type="transmembrane region" description="Helical" evidence="6">
    <location>
        <begin position="281"/>
        <end position="305"/>
    </location>
</feature>
<evidence type="ECO:0000313" key="7">
    <source>
        <dbReference type="EMBL" id="GEL25651.1"/>
    </source>
</evidence>
<sequence length="430" mass="44432">MRALLHDRVYVKLFAAQLVALVGTGLATVALGLLAYDLAGTNAGVVLGTALAVKMIAYVTVSPVVGAWADRVPRRVVMVGADVVRGLVVLALPFVTQVWQVYALIAVLQSASAAFTPTFQSVLPDVLPDESDYTRALSASQFASAAETILSPLLAAAALTVLTFHDLFVGTGIGFAVSAVLVATTAVPAARRSSRDRFRDRLASGMRAFGTVPALRAVLAFDLVIAATGAITLVSTVNVVRDLLAGSESDVALLLAAAGAGTATAAVASPRLLRVAHERTVMLAGSVIALVSVAGSIALAVGASWGLACVVWAGIGLGNGLTLMPVGRVLRRAGRLDDRPAVFAAQFSLSHACWLLTYPLTGRLGTAAGFVVTWAVLLGLGVVGVAVALAVWPRRLTRPVLHTHDDTAAGHGWSHSHEIMDDAHHHPVPA</sequence>
<dbReference type="Gene3D" id="1.20.1250.20">
    <property type="entry name" value="MFS general substrate transporter like domains"/>
    <property type="match status" value="1"/>
</dbReference>
<dbReference type="RefSeq" id="WP_147112256.1">
    <property type="nucleotide sequence ID" value="NZ_BJVJ01000060.1"/>
</dbReference>
<dbReference type="PANTHER" id="PTHR23513:SF18">
    <property type="entry name" value="INTEGRAL MEMBRANE PROTEIN"/>
    <property type="match status" value="1"/>
</dbReference>
<evidence type="ECO:0000256" key="3">
    <source>
        <dbReference type="ARBA" id="ARBA00022692"/>
    </source>
</evidence>
<feature type="transmembrane region" description="Helical" evidence="6">
    <location>
        <begin position="42"/>
        <end position="69"/>
    </location>
</feature>
<feature type="transmembrane region" description="Helical" evidence="6">
    <location>
        <begin position="208"/>
        <end position="231"/>
    </location>
</feature>
<dbReference type="Proteomes" id="UP000321685">
    <property type="component" value="Unassembled WGS sequence"/>
</dbReference>
<feature type="transmembrane region" description="Helical" evidence="6">
    <location>
        <begin position="311"/>
        <end position="330"/>
    </location>
</feature>
<keyword evidence="8" id="KW-1185">Reference proteome</keyword>
<dbReference type="SUPFAM" id="SSF103473">
    <property type="entry name" value="MFS general substrate transporter"/>
    <property type="match status" value="1"/>
</dbReference>
<dbReference type="EMBL" id="BJVJ01000060">
    <property type="protein sequence ID" value="GEL25651.1"/>
    <property type="molecule type" value="Genomic_DNA"/>
</dbReference>
<evidence type="ECO:0000256" key="2">
    <source>
        <dbReference type="ARBA" id="ARBA00022475"/>
    </source>
</evidence>
<name>A0A511DLG2_9PSEU</name>
<keyword evidence="2" id="KW-1003">Cell membrane</keyword>
<dbReference type="GO" id="GO:0022857">
    <property type="term" value="F:transmembrane transporter activity"/>
    <property type="evidence" value="ECO:0007669"/>
    <property type="project" value="InterPro"/>
</dbReference>
<feature type="transmembrane region" description="Helical" evidence="6">
    <location>
        <begin position="342"/>
        <end position="361"/>
    </location>
</feature>
<evidence type="ECO:0000313" key="8">
    <source>
        <dbReference type="Proteomes" id="UP000321685"/>
    </source>
</evidence>
<feature type="transmembrane region" description="Helical" evidence="6">
    <location>
        <begin position="251"/>
        <end position="269"/>
    </location>
</feature>
<evidence type="ECO:0000256" key="1">
    <source>
        <dbReference type="ARBA" id="ARBA00004651"/>
    </source>
</evidence>
<protein>
    <submittedName>
        <fullName evidence="7">MFS transporter</fullName>
    </submittedName>
</protein>
<keyword evidence="3 6" id="KW-0812">Transmembrane</keyword>
<keyword evidence="4 6" id="KW-1133">Transmembrane helix</keyword>
<proteinExistence type="predicted"/>
<evidence type="ECO:0000256" key="6">
    <source>
        <dbReference type="SAM" id="Phobius"/>
    </source>
</evidence>
<comment type="caution">
    <text evidence="7">The sequence shown here is derived from an EMBL/GenBank/DDBJ whole genome shotgun (WGS) entry which is preliminary data.</text>
</comment>
<gene>
    <name evidence="7" type="ORF">PSU4_46050</name>
</gene>